<sequence>EKAYWRERAEREYDPSLPESAKLTAVRATAPKSLCDCPSPFCCLPNYKSLHNPDQDNNDNMDDSNDVEDGMHQGDNLEANIGRIGFSRKTGLPKPKCMRNKRFNNWKKDHRKTFSRIYRELGYKERMVKERIEYFNHLSEIEHAYWSWCTEEEYYPDLPKSEELLAAEATAPPTKDCYCHSP</sequence>
<dbReference type="EMBL" id="BTSX01000002">
    <property type="protein sequence ID" value="GMS86921.1"/>
    <property type="molecule type" value="Genomic_DNA"/>
</dbReference>
<gene>
    <name evidence="1" type="ORF">PENTCL1PPCAC_9096</name>
</gene>
<evidence type="ECO:0000313" key="2">
    <source>
        <dbReference type="Proteomes" id="UP001432027"/>
    </source>
</evidence>
<accession>A0AAV5SU85</accession>
<name>A0AAV5SU85_9BILA</name>
<feature type="non-terminal residue" evidence="1">
    <location>
        <position position="1"/>
    </location>
</feature>
<protein>
    <submittedName>
        <fullName evidence="1">Uncharacterized protein</fullName>
    </submittedName>
</protein>
<comment type="caution">
    <text evidence="1">The sequence shown here is derived from an EMBL/GenBank/DDBJ whole genome shotgun (WGS) entry which is preliminary data.</text>
</comment>
<dbReference type="AlphaFoldDB" id="A0AAV5SU85"/>
<organism evidence="1 2">
    <name type="scientific">Pristionchus entomophagus</name>
    <dbReference type="NCBI Taxonomy" id="358040"/>
    <lineage>
        <taxon>Eukaryota</taxon>
        <taxon>Metazoa</taxon>
        <taxon>Ecdysozoa</taxon>
        <taxon>Nematoda</taxon>
        <taxon>Chromadorea</taxon>
        <taxon>Rhabditida</taxon>
        <taxon>Rhabditina</taxon>
        <taxon>Diplogasteromorpha</taxon>
        <taxon>Diplogasteroidea</taxon>
        <taxon>Neodiplogasteridae</taxon>
        <taxon>Pristionchus</taxon>
    </lineage>
</organism>
<keyword evidence="2" id="KW-1185">Reference proteome</keyword>
<reference evidence="1" key="1">
    <citation type="submission" date="2023-10" db="EMBL/GenBank/DDBJ databases">
        <title>Genome assembly of Pristionchus species.</title>
        <authorList>
            <person name="Yoshida K."/>
            <person name="Sommer R.J."/>
        </authorList>
    </citation>
    <scope>NUCLEOTIDE SEQUENCE</scope>
    <source>
        <strain evidence="1">RS0144</strain>
    </source>
</reference>
<feature type="non-terminal residue" evidence="1">
    <location>
        <position position="182"/>
    </location>
</feature>
<evidence type="ECO:0000313" key="1">
    <source>
        <dbReference type="EMBL" id="GMS86921.1"/>
    </source>
</evidence>
<proteinExistence type="predicted"/>
<dbReference type="Proteomes" id="UP001432027">
    <property type="component" value="Unassembled WGS sequence"/>
</dbReference>